<dbReference type="Gene3D" id="1.10.510.10">
    <property type="entry name" value="Transferase(Phosphotransferase) domain 1"/>
    <property type="match status" value="1"/>
</dbReference>
<dbReference type="SUPFAM" id="SSF56112">
    <property type="entry name" value="Protein kinase-like (PK-like)"/>
    <property type="match status" value="1"/>
</dbReference>
<keyword evidence="6" id="KW-0067">ATP-binding</keyword>
<evidence type="ECO:0000256" key="2">
    <source>
        <dbReference type="ARBA" id="ARBA00022527"/>
    </source>
</evidence>
<sequence length="330" mass="35173">MAPRFALHAHSETRAAGPSSIPDRAIRGRRILPLVADDPAFIGGIRLIHRLPPGGQGCDVFVGKTSPGSGRTAGCAVVKVLPASADRTARRLFSQEVAVATSVRSKLVPEVLAADLRCTTPYYAQELVPGLPLSELLSIGGGRLGSKDTETVAIELLRALADVHAQGIIHGDVKPGNLVVDDARLWLIDFGLGRMTGEDDTGLLVQRGTKHYSSPEHFRVDTALSSASDVFAWGLVVARSASGRHPVDPTLLLDDRAYYRALTTGARDLWPLTGALRTAVERSLHPEPDARGAAAGLLALLDPGRRPVFPPTPDCAPTTTVRRYDTEEIS</sequence>
<evidence type="ECO:0000256" key="7">
    <source>
        <dbReference type="SAM" id="MobiDB-lite"/>
    </source>
</evidence>
<dbReference type="RefSeq" id="WP_091246505.1">
    <property type="nucleotide sequence ID" value="NZ_FNIR01000009.1"/>
</dbReference>
<feature type="region of interest" description="Disordered" evidence="7">
    <location>
        <begin position="1"/>
        <end position="22"/>
    </location>
</feature>
<evidence type="ECO:0000259" key="8">
    <source>
        <dbReference type="PROSITE" id="PS50011"/>
    </source>
</evidence>
<dbReference type="SMART" id="SM00220">
    <property type="entry name" value="S_TKc"/>
    <property type="match status" value="1"/>
</dbReference>
<accession>A0A1H0NYF8</accession>
<dbReference type="GO" id="GO:0004674">
    <property type="term" value="F:protein serine/threonine kinase activity"/>
    <property type="evidence" value="ECO:0007669"/>
    <property type="project" value="UniProtKB-KW"/>
</dbReference>
<keyword evidence="3" id="KW-0808">Transferase</keyword>
<dbReference type="Pfam" id="PF00069">
    <property type="entry name" value="Pkinase"/>
    <property type="match status" value="1"/>
</dbReference>
<proteinExistence type="predicted"/>
<evidence type="ECO:0000313" key="10">
    <source>
        <dbReference type="Proteomes" id="UP000199088"/>
    </source>
</evidence>
<dbReference type="AlphaFoldDB" id="A0A1H0NYF8"/>
<dbReference type="STRING" id="1052260.SAMN05660199_02908"/>
<dbReference type="PROSITE" id="PS50011">
    <property type="entry name" value="PROTEIN_KINASE_DOM"/>
    <property type="match status" value="1"/>
</dbReference>
<evidence type="ECO:0000256" key="6">
    <source>
        <dbReference type="ARBA" id="ARBA00022840"/>
    </source>
</evidence>
<evidence type="ECO:0000256" key="1">
    <source>
        <dbReference type="ARBA" id="ARBA00012513"/>
    </source>
</evidence>
<gene>
    <name evidence="9" type="ORF">SAMN05660199_02908</name>
</gene>
<dbReference type="EMBL" id="FNIR01000009">
    <property type="protein sequence ID" value="SDO97701.1"/>
    <property type="molecule type" value="Genomic_DNA"/>
</dbReference>
<evidence type="ECO:0000256" key="5">
    <source>
        <dbReference type="ARBA" id="ARBA00022777"/>
    </source>
</evidence>
<dbReference type="PANTHER" id="PTHR43289">
    <property type="entry name" value="MITOGEN-ACTIVATED PROTEIN KINASE KINASE KINASE 20-RELATED"/>
    <property type="match status" value="1"/>
</dbReference>
<organism evidence="9 10">
    <name type="scientific">Klenkia soli</name>
    <dbReference type="NCBI Taxonomy" id="1052260"/>
    <lineage>
        <taxon>Bacteria</taxon>
        <taxon>Bacillati</taxon>
        <taxon>Actinomycetota</taxon>
        <taxon>Actinomycetes</taxon>
        <taxon>Geodermatophilales</taxon>
        <taxon>Geodermatophilaceae</taxon>
        <taxon>Klenkia</taxon>
    </lineage>
</organism>
<feature type="domain" description="Protein kinase" evidence="8">
    <location>
        <begin position="45"/>
        <end position="309"/>
    </location>
</feature>
<dbReference type="PROSITE" id="PS00108">
    <property type="entry name" value="PROTEIN_KINASE_ST"/>
    <property type="match status" value="1"/>
</dbReference>
<evidence type="ECO:0000256" key="3">
    <source>
        <dbReference type="ARBA" id="ARBA00022679"/>
    </source>
</evidence>
<evidence type="ECO:0000313" key="9">
    <source>
        <dbReference type="EMBL" id="SDO97701.1"/>
    </source>
</evidence>
<reference evidence="10" key="1">
    <citation type="submission" date="2016-10" db="EMBL/GenBank/DDBJ databases">
        <authorList>
            <person name="Varghese N."/>
            <person name="Submissions S."/>
        </authorList>
    </citation>
    <scope>NUCLEOTIDE SEQUENCE [LARGE SCALE GENOMIC DNA]</scope>
    <source>
        <strain evidence="10">DSM 45843</strain>
    </source>
</reference>
<dbReference type="InterPro" id="IPR008271">
    <property type="entry name" value="Ser/Thr_kinase_AS"/>
</dbReference>
<protein>
    <recommendedName>
        <fullName evidence="1">non-specific serine/threonine protein kinase</fullName>
        <ecNumber evidence="1">2.7.11.1</ecNumber>
    </recommendedName>
</protein>
<keyword evidence="5 9" id="KW-0418">Kinase</keyword>
<dbReference type="OrthoDB" id="3915799at2"/>
<feature type="region of interest" description="Disordered" evidence="7">
    <location>
        <begin position="308"/>
        <end position="330"/>
    </location>
</feature>
<dbReference type="GO" id="GO:0005524">
    <property type="term" value="F:ATP binding"/>
    <property type="evidence" value="ECO:0007669"/>
    <property type="project" value="UniProtKB-KW"/>
</dbReference>
<dbReference type="InterPro" id="IPR011009">
    <property type="entry name" value="Kinase-like_dom_sf"/>
</dbReference>
<dbReference type="EC" id="2.7.11.1" evidence="1"/>
<dbReference type="PANTHER" id="PTHR43289:SF6">
    <property type="entry name" value="SERINE_THREONINE-PROTEIN KINASE NEKL-3"/>
    <property type="match status" value="1"/>
</dbReference>
<evidence type="ECO:0000256" key="4">
    <source>
        <dbReference type="ARBA" id="ARBA00022741"/>
    </source>
</evidence>
<name>A0A1H0NYF8_9ACTN</name>
<dbReference type="InterPro" id="IPR000719">
    <property type="entry name" value="Prot_kinase_dom"/>
</dbReference>
<keyword evidence="2" id="KW-0723">Serine/threonine-protein kinase</keyword>
<dbReference type="Proteomes" id="UP000199088">
    <property type="component" value="Unassembled WGS sequence"/>
</dbReference>
<keyword evidence="4" id="KW-0547">Nucleotide-binding</keyword>
<keyword evidence="10" id="KW-1185">Reference proteome</keyword>